<keyword evidence="1" id="KW-0472">Membrane</keyword>
<comment type="caution">
    <text evidence="2">The sequence shown here is derived from an EMBL/GenBank/DDBJ whole genome shotgun (WGS) entry which is preliminary data.</text>
</comment>
<evidence type="ECO:0000313" key="2">
    <source>
        <dbReference type="EMBL" id="CDD58653.1"/>
    </source>
</evidence>
<proteinExistence type="predicted"/>
<gene>
    <name evidence="2" type="ORF">BN656_02169</name>
</gene>
<feature type="transmembrane region" description="Helical" evidence="1">
    <location>
        <begin position="434"/>
        <end position="456"/>
    </location>
</feature>
<accession>R7ACY1</accession>
<protein>
    <submittedName>
        <fullName evidence="2">Uncharacterized protein</fullName>
    </submittedName>
</protein>
<name>R7ACY1_9FIRM</name>
<dbReference type="AlphaFoldDB" id="R7ACY1"/>
<organism evidence="2 3">
    <name type="scientific">Bacteroides pectinophilus CAG:437</name>
    <dbReference type="NCBI Taxonomy" id="1263051"/>
    <lineage>
        <taxon>Bacteria</taxon>
        <taxon>Bacillati</taxon>
        <taxon>Bacillota</taxon>
        <taxon>Clostridia</taxon>
        <taxon>Eubacteriales</taxon>
    </lineage>
</organism>
<dbReference type="Proteomes" id="UP000018141">
    <property type="component" value="Unassembled WGS sequence"/>
</dbReference>
<evidence type="ECO:0000256" key="1">
    <source>
        <dbReference type="SAM" id="Phobius"/>
    </source>
</evidence>
<sequence>MKGRMKINVAAVLLAVVMMFLMPFKIYAANILSLEDVKSDCIKHMGNITLSDFYYKFIDVSNLSGSYVQFMFISQDVADSNKNLLIYKYYYTDAYQLRFAKFENGEVADINSDKTRFGISYTSDGTWYNCLGNSGSVVVDQSTFEKYFNSEIETNLPYFDSKESAENYFNTGDTSGLLNGDNFSSYDPDIEVPQDLAVNFTAANFLDTSSSNKYGRFDYADSDVIFTWNQSEDVDISNYKTEIYTQLTVQWANTPFNPFSPNWHEQLASKQLVNTVDTLRSNSYTMSKSTFKDIVQKSGDEVIDGGIMGGSVSYIKEPMYFYLRNVVGNSYSDWVRVKITRDTVTTEGIPAFGNGSGTVTSGYDQIKGDSSVGGGNGQAITGDTSGGSYGKNYSVEFDSASMSGIIGFIKNGFGLLGDDGLIALFKETFSFLPAPVWTCIIAMIAASCIVVIWKVVH</sequence>
<dbReference type="EMBL" id="CBHH010000059">
    <property type="protein sequence ID" value="CDD58653.1"/>
    <property type="molecule type" value="Genomic_DNA"/>
</dbReference>
<reference evidence="2" key="1">
    <citation type="submission" date="2012-11" db="EMBL/GenBank/DDBJ databases">
        <title>Dependencies among metagenomic species, viruses, plasmids and units of genetic variation.</title>
        <authorList>
            <person name="Nielsen H.B."/>
            <person name="Almeida M."/>
            <person name="Juncker A.S."/>
            <person name="Rasmussen S."/>
            <person name="Li J."/>
            <person name="Sunagawa S."/>
            <person name="Plichta D."/>
            <person name="Gautier L."/>
            <person name="Le Chatelier E."/>
            <person name="Peletier E."/>
            <person name="Bonde I."/>
            <person name="Nielsen T."/>
            <person name="Manichanh C."/>
            <person name="Arumugam M."/>
            <person name="Batto J."/>
            <person name="Santos M.B.Q.D."/>
            <person name="Blom N."/>
            <person name="Borruel N."/>
            <person name="Burgdorf K.S."/>
            <person name="Boumezbeur F."/>
            <person name="Casellas F."/>
            <person name="Dore J."/>
            <person name="Guarner F."/>
            <person name="Hansen T."/>
            <person name="Hildebrand F."/>
            <person name="Kaas R.S."/>
            <person name="Kennedy S."/>
            <person name="Kristiansen K."/>
            <person name="Kultima J.R."/>
            <person name="Leonard P."/>
            <person name="Levenez F."/>
            <person name="Lund O."/>
            <person name="Moumen B."/>
            <person name="Le Paslier D."/>
            <person name="Pons N."/>
            <person name="Pedersen O."/>
            <person name="Prifti E."/>
            <person name="Qin J."/>
            <person name="Raes J."/>
            <person name="Tap J."/>
            <person name="Tims S."/>
            <person name="Ussery D.W."/>
            <person name="Yamada T."/>
            <person name="MetaHit consortium"/>
            <person name="Renault P."/>
            <person name="Sicheritz-Ponten T."/>
            <person name="Bork P."/>
            <person name="Wang J."/>
            <person name="Brunak S."/>
            <person name="Ehrlich S.D."/>
        </authorList>
    </citation>
    <scope>NUCLEOTIDE SEQUENCE [LARGE SCALE GENOMIC DNA]</scope>
</reference>
<keyword evidence="1" id="KW-0812">Transmembrane</keyword>
<keyword evidence="1" id="KW-1133">Transmembrane helix</keyword>
<evidence type="ECO:0000313" key="3">
    <source>
        <dbReference type="Proteomes" id="UP000018141"/>
    </source>
</evidence>